<gene>
    <name evidence="4" type="ORF">ENL48_04430</name>
</gene>
<proteinExistence type="inferred from homology"/>
<reference evidence="4" key="1">
    <citation type="journal article" date="2020" name="mSystems">
        <title>Genome- and Community-Level Interaction Insights into Carbon Utilization and Element Cycling Functions of Hydrothermarchaeota in Hydrothermal Sediment.</title>
        <authorList>
            <person name="Zhou Z."/>
            <person name="Liu Y."/>
            <person name="Xu W."/>
            <person name="Pan J."/>
            <person name="Luo Z.H."/>
            <person name="Li M."/>
        </authorList>
    </citation>
    <scope>NUCLEOTIDE SEQUENCE [LARGE SCALE GENOMIC DNA]</scope>
    <source>
        <strain evidence="4">SpSt-10</strain>
    </source>
</reference>
<feature type="domain" description="Thioredoxin-like fold" evidence="3">
    <location>
        <begin position="87"/>
        <end position="146"/>
    </location>
</feature>
<dbReference type="SUPFAM" id="SSF48371">
    <property type="entry name" value="ARM repeat"/>
    <property type="match status" value="1"/>
</dbReference>
<comment type="similarity">
    <text evidence="1">Belongs to the glutaredoxin family.</text>
</comment>
<evidence type="ECO:0000259" key="3">
    <source>
        <dbReference type="Pfam" id="PF13192"/>
    </source>
</evidence>
<dbReference type="EMBL" id="DRUC01000066">
    <property type="protein sequence ID" value="HHF48417.1"/>
    <property type="molecule type" value="Genomic_DNA"/>
</dbReference>
<dbReference type="InterPro" id="IPR016024">
    <property type="entry name" value="ARM-type_fold"/>
</dbReference>
<evidence type="ECO:0000256" key="1">
    <source>
        <dbReference type="ARBA" id="ARBA00007787"/>
    </source>
</evidence>
<dbReference type="InterPro" id="IPR012336">
    <property type="entry name" value="Thioredoxin-like_fold"/>
</dbReference>
<dbReference type="Gene3D" id="3.40.30.80">
    <property type="match status" value="1"/>
</dbReference>
<dbReference type="Gene3D" id="1.25.10.10">
    <property type="entry name" value="Leucine-rich Repeat Variant"/>
    <property type="match status" value="1"/>
</dbReference>
<evidence type="ECO:0000313" key="4">
    <source>
        <dbReference type="EMBL" id="HHF48417.1"/>
    </source>
</evidence>
<keyword evidence="2" id="KW-0813">Transport</keyword>
<comment type="caution">
    <text evidence="4">The sequence shown here is derived from an EMBL/GenBank/DDBJ whole genome shotgun (WGS) entry which is preliminary data.</text>
</comment>
<dbReference type="SUPFAM" id="SSF52833">
    <property type="entry name" value="Thioredoxin-like"/>
    <property type="match status" value="1"/>
</dbReference>
<dbReference type="InterPro" id="IPR036249">
    <property type="entry name" value="Thioredoxin-like_sf"/>
</dbReference>
<evidence type="ECO:0000256" key="2">
    <source>
        <dbReference type="ARBA" id="ARBA00022982"/>
    </source>
</evidence>
<dbReference type="InterPro" id="IPR011989">
    <property type="entry name" value="ARM-like"/>
</dbReference>
<organism evidence="4">
    <name type="scientific">Geoglobus ahangari</name>
    <dbReference type="NCBI Taxonomy" id="113653"/>
    <lineage>
        <taxon>Archaea</taxon>
        <taxon>Methanobacteriati</taxon>
        <taxon>Methanobacteriota</taxon>
        <taxon>Archaeoglobi</taxon>
        <taxon>Archaeoglobales</taxon>
        <taxon>Archaeoglobaceae</taxon>
        <taxon>Geoglobus</taxon>
    </lineage>
</organism>
<keyword evidence="2" id="KW-0249">Electron transport</keyword>
<sequence length="276" mass="31806">MSHTAGRIMTLIFIYYRDEALKVAEYLKSFFELELLKEERDDFSFTIKTEDSGHINYDFIPEMHELTALPNIARKLFGEKISNIKAKIDIYVTNFCPTCPKVVENVVKLAAKNENLEIYVRDATKTDYQSVPVIVLNDTFTFIGTVDLDILISIAKGERVRDYLEKALSEQKIDFAEKVVKKGYVKELMEILKDGNLIARMGTILLIEKLKDSEIANELRKSLREMILSDDLRAADDAVMALSYIMNPEDMKFLKKAMRKVDEKIREAIKDILELD</sequence>
<protein>
    <recommendedName>
        <fullName evidence="3">Thioredoxin-like fold domain-containing protein</fullName>
    </recommendedName>
</protein>
<dbReference type="AlphaFoldDB" id="A0A7J3TJ31"/>
<dbReference type="Pfam" id="PF13192">
    <property type="entry name" value="Thioredoxin_3"/>
    <property type="match status" value="1"/>
</dbReference>
<name>A0A7J3TJ31_9EURY</name>
<accession>A0A7J3TJ31</accession>